<sequence length="149" mass="15836">MARALFGPLGVVLALFPERVLEVYEEVALENPDECTAKSWIVPAIRAEGIVYVVATLAGGRAYAWLMNVAGVAGLAALAFPKQYLDFAASIGYERSDSVTWTDGFTTAVRLLGAAILVLSLRTFARRRRESATATADSPVADGTPGSID</sequence>
<comment type="caution">
    <text evidence="2">The sequence shown here is derived from an EMBL/GenBank/DDBJ whole genome shotgun (WGS) entry which is preliminary data.</text>
</comment>
<keyword evidence="1" id="KW-0472">Membrane</keyword>
<dbReference type="AlphaFoldDB" id="A0A3N6LJA8"/>
<dbReference type="Proteomes" id="UP000273828">
    <property type="component" value="Unassembled WGS sequence"/>
</dbReference>
<reference evidence="2 3" key="1">
    <citation type="submission" date="2018-10" db="EMBL/GenBank/DDBJ databases">
        <title>Natrarchaeobius chitinivorans gen. nov., sp. nov., and Natrarchaeobius haloalkaliphilus sp. nov., alkaliphilic, chitin-utilizing haloarchaea from hypersaline alkaline lakes.</title>
        <authorList>
            <person name="Sorokin D.Y."/>
            <person name="Elcheninov A.G."/>
            <person name="Kostrikina N.A."/>
            <person name="Bale N.J."/>
            <person name="Sinninghe Damste J.S."/>
            <person name="Khijniak T.V."/>
            <person name="Kublanov I.V."/>
            <person name="Toshchakov S.V."/>
        </authorList>
    </citation>
    <scope>NUCLEOTIDE SEQUENCE [LARGE SCALE GENOMIC DNA]</scope>
    <source>
        <strain evidence="2 3">AArcht-Sl</strain>
    </source>
</reference>
<gene>
    <name evidence="2" type="ORF">EA462_14075</name>
</gene>
<accession>A0A3N6LJA8</accession>
<evidence type="ECO:0000256" key="1">
    <source>
        <dbReference type="SAM" id="Phobius"/>
    </source>
</evidence>
<proteinExistence type="predicted"/>
<evidence type="ECO:0000313" key="2">
    <source>
        <dbReference type="EMBL" id="RQG87981.1"/>
    </source>
</evidence>
<dbReference type="EMBL" id="REFY01000005">
    <property type="protein sequence ID" value="RQG87981.1"/>
    <property type="molecule type" value="Genomic_DNA"/>
</dbReference>
<evidence type="ECO:0000313" key="3">
    <source>
        <dbReference type="Proteomes" id="UP000273828"/>
    </source>
</evidence>
<dbReference type="RefSeq" id="WP_124179179.1">
    <property type="nucleotide sequence ID" value="NZ_REFY01000005.1"/>
</dbReference>
<feature type="transmembrane region" description="Helical" evidence="1">
    <location>
        <begin position="62"/>
        <end position="80"/>
    </location>
</feature>
<keyword evidence="1" id="KW-1133">Transmembrane helix</keyword>
<dbReference type="OrthoDB" id="260081at2157"/>
<feature type="transmembrane region" description="Helical" evidence="1">
    <location>
        <begin position="100"/>
        <end position="121"/>
    </location>
</feature>
<keyword evidence="3" id="KW-1185">Reference proteome</keyword>
<keyword evidence="1" id="KW-0812">Transmembrane</keyword>
<protein>
    <submittedName>
        <fullName evidence="2">Uncharacterized protein</fullName>
    </submittedName>
</protein>
<organism evidence="2 3">
    <name type="scientific">Natrarchaeobius halalkaliphilus</name>
    <dbReference type="NCBI Taxonomy" id="1679091"/>
    <lineage>
        <taxon>Archaea</taxon>
        <taxon>Methanobacteriati</taxon>
        <taxon>Methanobacteriota</taxon>
        <taxon>Stenosarchaea group</taxon>
        <taxon>Halobacteria</taxon>
        <taxon>Halobacteriales</taxon>
        <taxon>Natrialbaceae</taxon>
        <taxon>Natrarchaeobius</taxon>
    </lineage>
</organism>
<name>A0A3N6LJA8_9EURY</name>